<keyword evidence="3" id="KW-1185">Reference proteome</keyword>
<dbReference type="AlphaFoldDB" id="A0A0L6UUU1"/>
<accession>A0A0L6UUU1</accession>
<protein>
    <submittedName>
        <fullName evidence="2">Uncharacterized protein</fullName>
    </submittedName>
</protein>
<keyword evidence="1" id="KW-0812">Transmembrane</keyword>
<evidence type="ECO:0000313" key="3">
    <source>
        <dbReference type="Proteomes" id="UP000037035"/>
    </source>
</evidence>
<name>A0A0L6UUU1_9BASI</name>
<dbReference type="Proteomes" id="UP000037035">
    <property type="component" value="Unassembled WGS sequence"/>
</dbReference>
<comment type="caution">
    <text evidence="2">The sequence shown here is derived from an EMBL/GenBank/DDBJ whole genome shotgun (WGS) entry which is preliminary data.</text>
</comment>
<evidence type="ECO:0000256" key="1">
    <source>
        <dbReference type="SAM" id="Phobius"/>
    </source>
</evidence>
<keyword evidence="1" id="KW-0472">Membrane</keyword>
<proteinExistence type="predicted"/>
<organism evidence="2 3">
    <name type="scientific">Puccinia sorghi</name>
    <dbReference type="NCBI Taxonomy" id="27349"/>
    <lineage>
        <taxon>Eukaryota</taxon>
        <taxon>Fungi</taxon>
        <taxon>Dikarya</taxon>
        <taxon>Basidiomycota</taxon>
        <taxon>Pucciniomycotina</taxon>
        <taxon>Pucciniomycetes</taxon>
        <taxon>Pucciniales</taxon>
        <taxon>Pucciniaceae</taxon>
        <taxon>Puccinia</taxon>
    </lineage>
</organism>
<keyword evidence="1" id="KW-1133">Transmembrane helix</keyword>
<feature type="transmembrane region" description="Helical" evidence="1">
    <location>
        <begin position="390"/>
        <end position="412"/>
    </location>
</feature>
<evidence type="ECO:0000313" key="2">
    <source>
        <dbReference type="EMBL" id="KNZ52264.1"/>
    </source>
</evidence>
<sequence length="676" mass="77571">MSECLDWFTATYSPGTGELTQTKNYVQLGQTSICNSMPISTGTCQIGPTPPSKDDDSGKLAQWLHSQARGLFLVMKWAVVFTPSKICKPPMENIWFQNFVSPSEYVLFIKFHIFPVLNIAMVTQQSPQGRAEISGFGFTNPGNPSLTPTIWALSGGFGLSKHKGKLSYWSMSECHFMKVKVRNIDVWLESATCKDRCLVGKHVLLRKQQSEIKYVIDCLNLSLQKKLDQLHAVDMQHFPAKLPFKLHLFAYVEFLAQSLCSLHSDCASKLAWLNHFWRKVGVITEASCEFLHVNCRQIFSVEFRLENLSCDVTTTSSQSLLTPCCYSRILTLEPVRFGVNLDSKLMQQLSLSLISSDSAYSNLHSQEKLKPTRHLQENPIIVKKKTHHHFLVFTLIINNSLCSMLFSLILFFSFLNKFFSPIVSMLIEVFEVYSNLTRQAEKGCKIWKINDDRMKKLSERDVKSMTKRIFEFLQIWPVQLVTVVSIMGTEAIINFYEGMLKFTTYIFEKQEEKHEQRSQAKGSKDFHLKKSVLLLKVSSLIPVIFLFESTDKSFNHLLKETQALRSKEMTTGFDFLIEIMFWNPCVVNSLHPARVPAHSLKWLAAILVSFRYLCIFIYQSNNQLKINITIPVRRQGYQPMERNFDIILLGRAQEHLTTLENFKQGSHLASRVVVRA</sequence>
<dbReference type="EMBL" id="LAVV01008646">
    <property type="protein sequence ID" value="KNZ52264.1"/>
    <property type="molecule type" value="Genomic_DNA"/>
</dbReference>
<dbReference type="VEuPathDB" id="FungiDB:VP01_362g6"/>
<gene>
    <name evidence="2" type="ORF">VP01_362g6</name>
</gene>
<reference evidence="2 3" key="1">
    <citation type="submission" date="2015-08" db="EMBL/GenBank/DDBJ databases">
        <title>Next Generation Sequencing and Analysis of the Genome of Puccinia sorghi L Schw, the Causal Agent of Maize Common Rust.</title>
        <authorList>
            <person name="Rochi L."/>
            <person name="Burguener G."/>
            <person name="Darino M."/>
            <person name="Turjanski A."/>
            <person name="Kreff E."/>
            <person name="Dieguez M.J."/>
            <person name="Sacco F."/>
        </authorList>
    </citation>
    <scope>NUCLEOTIDE SEQUENCE [LARGE SCALE GENOMIC DNA]</scope>
    <source>
        <strain evidence="2 3">RO10H11247</strain>
    </source>
</reference>